<dbReference type="Pfam" id="PF15418">
    <property type="entry name" value="DUF4625"/>
    <property type="match status" value="1"/>
</dbReference>
<feature type="signal peptide" evidence="1">
    <location>
        <begin position="1"/>
        <end position="25"/>
    </location>
</feature>
<reference evidence="2 3" key="1">
    <citation type="submission" date="2021-05" db="EMBL/GenBank/DDBJ databases">
        <title>Aequorivita echinoideorum JCM 30378 genome.</title>
        <authorList>
            <person name="Zhang H."/>
            <person name="Li C."/>
        </authorList>
    </citation>
    <scope>NUCLEOTIDE SEQUENCE [LARGE SCALE GENOMIC DNA]</scope>
    <source>
        <strain evidence="2 3">JCM30378</strain>
    </source>
</reference>
<dbReference type="PROSITE" id="PS51257">
    <property type="entry name" value="PROKAR_LIPOPROTEIN"/>
    <property type="match status" value="1"/>
</dbReference>
<organism evidence="2 3">
    <name type="scientific">Aequorivita echinoideorum</name>
    <dbReference type="NCBI Taxonomy" id="1549647"/>
    <lineage>
        <taxon>Bacteria</taxon>
        <taxon>Pseudomonadati</taxon>
        <taxon>Bacteroidota</taxon>
        <taxon>Flavobacteriia</taxon>
        <taxon>Flavobacteriales</taxon>
        <taxon>Flavobacteriaceae</taxon>
        <taxon>Aequorivita</taxon>
    </lineage>
</organism>
<evidence type="ECO:0000313" key="3">
    <source>
        <dbReference type="Proteomes" id="UP001297092"/>
    </source>
</evidence>
<keyword evidence="1" id="KW-0732">Signal</keyword>
<name>A0ABS5S6B5_9FLAO</name>
<comment type="caution">
    <text evidence="2">The sequence shown here is derived from an EMBL/GenBank/DDBJ whole genome shotgun (WGS) entry which is preliminary data.</text>
</comment>
<dbReference type="RefSeq" id="WP_214112254.1">
    <property type="nucleotide sequence ID" value="NZ_JAHCTB010000002.1"/>
</dbReference>
<protein>
    <submittedName>
        <fullName evidence="2">DUF4625 domain-containing protein</fullName>
    </submittedName>
</protein>
<feature type="chain" id="PRO_5047212540" evidence="1">
    <location>
        <begin position="26"/>
        <end position="276"/>
    </location>
</feature>
<dbReference type="Proteomes" id="UP001297092">
    <property type="component" value="Unassembled WGS sequence"/>
</dbReference>
<accession>A0ABS5S6B5</accession>
<proteinExistence type="predicted"/>
<dbReference type="InterPro" id="IPR027829">
    <property type="entry name" value="DUF4625"/>
</dbReference>
<gene>
    <name evidence="2" type="ORF">KIV10_04200</name>
</gene>
<evidence type="ECO:0000313" key="2">
    <source>
        <dbReference type="EMBL" id="MBT0607375.1"/>
    </source>
</evidence>
<keyword evidence="3" id="KW-1185">Reference proteome</keyword>
<evidence type="ECO:0000256" key="1">
    <source>
        <dbReference type="SAM" id="SignalP"/>
    </source>
</evidence>
<dbReference type="EMBL" id="JAHCTB010000002">
    <property type="protein sequence ID" value="MBT0607375.1"/>
    <property type="molecule type" value="Genomic_DNA"/>
</dbReference>
<sequence>MKTIIKIFKSINIAFLLFLFLLSCSDDDAPAVMPPQIADLEVGLANSREAFIGSDLHLEAAVLAPGLIQTIAVEISSQSLSWNFQKTWQEEFSGLRNTDFHEHIDISEDAEQGTYTFRIIITDQQGQVVQEEVDLTLLRIEDNVAPTLNMYSTPQNGQQYVEGDVIAVSGMVADNTSLSSLLIVLVREDEGIPDSEINGNHPNVIVMHNIDHFDALDYHEFEAEISVGATFDNNIPPQPITGENDWQSGMYYILAVVTDVVGNKSVSDRYPIEFSL</sequence>